<proteinExistence type="predicted"/>
<gene>
    <name evidence="1" type="ORF">SAMN06265795_10349</name>
</gene>
<sequence>MPALVIQVITGAWMACSIQPDVAAWFKFASPPATLILS</sequence>
<keyword evidence="2" id="KW-1185">Reference proteome</keyword>
<reference evidence="1 2" key="1">
    <citation type="submission" date="2017-06" db="EMBL/GenBank/DDBJ databases">
        <authorList>
            <person name="Kim H.J."/>
            <person name="Triplett B.A."/>
        </authorList>
    </citation>
    <scope>NUCLEOTIDE SEQUENCE [LARGE SCALE GENOMIC DNA]</scope>
    <source>
        <strain evidence="1 2">U15</strain>
    </source>
</reference>
<dbReference type="Proteomes" id="UP000198284">
    <property type="component" value="Unassembled WGS sequence"/>
</dbReference>
<name>A0A239EVX0_9BURK</name>
<evidence type="ECO:0000313" key="1">
    <source>
        <dbReference type="EMBL" id="SNS48910.1"/>
    </source>
</evidence>
<dbReference type="EMBL" id="FZOT01000003">
    <property type="protein sequence ID" value="SNS48910.1"/>
    <property type="molecule type" value="Genomic_DNA"/>
</dbReference>
<protein>
    <submittedName>
        <fullName evidence="1">Uncharacterized protein</fullName>
    </submittedName>
</protein>
<evidence type="ECO:0000313" key="2">
    <source>
        <dbReference type="Proteomes" id="UP000198284"/>
    </source>
</evidence>
<dbReference type="AlphaFoldDB" id="A0A239EVX0"/>
<accession>A0A239EVX0</accession>
<organism evidence="1 2">
    <name type="scientific">Noviherbaspirillum humi</name>
    <dbReference type="NCBI Taxonomy" id="1688639"/>
    <lineage>
        <taxon>Bacteria</taxon>
        <taxon>Pseudomonadati</taxon>
        <taxon>Pseudomonadota</taxon>
        <taxon>Betaproteobacteria</taxon>
        <taxon>Burkholderiales</taxon>
        <taxon>Oxalobacteraceae</taxon>
        <taxon>Noviherbaspirillum</taxon>
    </lineage>
</organism>